<evidence type="ECO:0000313" key="1">
    <source>
        <dbReference type="EMBL" id="PNX63443.1"/>
    </source>
</evidence>
<comment type="caution">
    <text evidence="1">The sequence shown here is derived from an EMBL/GenBank/DDBJ whole genome shotgun (WGS) entry which is preliminary data.</text>
</comment>
<reference evidence="1 2" key="2">
    <citation type="journal article" date="2017" name="Front. Plant Sci.">
        <title>Gene Classification and Mining of Molecular Markers Useful in Red Clover (Trifolium pratense) Breeding.</title>
        <authorList>
            <person name="Istvanek J."/>
            <person name="Dluhosova J."/>
            <person name="Dluhos P."/>
            <person name="Patkova L."/>
            <person name="Nedelnik J."/>
            <person name="Repkova J."/>
        </authorList>
    </citation>
    <scope>NUCLEOTIDE SEQUENCE [LARGE SCALE GENOMIC DNA]</scope>
    <source>
        <strain evidence="2">cv. Tatra</strain>
        <tissue evidence="1">Young leaves</tissue>
    </source>
</reference>
<proteinExistence type="predicted"/>
<accession>A0A2K3KB00</accession>
<reference evidence="1 2" key="1">
    <citation type="journal article" date="2014" name="Am. J. Bot.">
        <title>Genome assembly and annotation for red clover (Trifolium pratense; Fabaceae).</title>
        <authorList>
            <person name="Istvanek J."/>
            <person name="Jaros M."/>
            <person name="Krenek A."/>
            <person name="Repkova J."/>
        </authorList>
    </citation>
    <scope>NUCLEOTIDE SEQUENCE [LARGE SCALE GENOMIC DNA]</scope>
    <source>
        <strain evidence="2">cv. Tatra</strain>
        <tissue evidence="1">Young leaves</tissue>
    </source>
</reference>
<organism evidence="1 2">
    <name type="scientific">Trifolium pratense</name>
    <name type="common">Red clover</name>
    <dbReference type="NCBI Taxonomy" id="57577"/>
    <lineage>
        <taxon>Eukaryota</taxon>
        <taxon>Viridiplantae</taxon>
        <taxon>Streptophyta</taxon>
        <taxon>Embryophyta</taxon>
        <taxon>Tracheophyta</taxon>
        <taxon>Spermatophyta</taxon>
        <taxon>Magnoliopsida</taxon>
        <taxon>eudicotyledons</taxon>
        <taxon>Gunneridae</taxon>
        <taxon>Pentapetalae</taxon>
        <taxon>rosids</taxon>
        <taxon>fabids</taxon>
        <taxon>Fabales</taxon>
        <taxon>Fabaceae</taxon>
        <taxon>Papilionoideae</taxon>
        <taxon>50 kb inversion clade</taxon>
        <taxon>NPAAA clade</taxon>
        <taxon>Hologalegina</taxon>
        <taxon>IRL clade</taxon>
        <taxon>Trifolieae</taxon>
        <taxon>Trifolium</taxon>
    </lineage>
</organism>
<sequence>RNVTIKAKDQKNSVEKVVPNKPIPKYVPKQKNRINEPVHEKEKLNEVVSDYEHPKSDQENAAVVKDTFEKPIMNQEMRADTGNHAELIVKHAENDKNADVTVDHAQHHEILNPRIVEQTSDI</sequence>
<dbReference type="AlphaFoldDB" id="A0A2K3KB00"/>
<dbReference type="EMBL" id="ASHM01155458">
    <property type="protein sequence ID" value="PNX63443.1"/>
    <property type="molecule type" value="Genomic_DNA"/>
</dbReference>
<feature type="non-terminal residue" evidence="1">
    <location>
        <position position="122"/>
    </location>
</feature>
<protein>
    <submittedName>
        <fullName evidence="1">Uncharacterized protein</fullName>
    </submittedName>
</protein>
<dbReference type="Proteomes" id="UP000236291">
    <property type="component" value="Unassembled WGS sequence"/>
</dbReference>
<gene>
    <name evidence="1" type="ORF">L195_g061630</name>
</gene>
<evidence type="ECO:0000313" key="2">
    <source>
        <dbReference type="Proteomes" id="UP000236291"/>
    </source>
</evidence>
<name>A0A2K3KB00_TRIPR</name>
<feature type="non-terminal residue" evidence="1">
    <location>
        <position position="1"/>
    </location>
</feature>